<dbReference type="Pfam" id="PF24854">
    <property type="entry name" value="DUF7728"/>
    <property type="match status" value="1"/>
</dbReference>
<evidence type="ECO:0000313" key="5">
    <source>
        <dbReference type="EMBL" id="RWR00304.1"/>
    </source>
</evidence>
<reference evidence="5 6" key="1">
    <citation type="journal article" date="2018" name="Front. Microbiol.">
        <title>Genomic and genetic insights into a cosmopolitan fungus, Paecilomyces variotii (Eurotiales).</title>
        <authorList>
            <person name="Urquhart A.S."/>
            <person name="Mondo S.J."/>
            <person name="Makela M.R."/>
            <person name="Hane J.K."/>
            <person name="Wiebenga A."/>
            <person name="He G."/>
            <person name="Mihaltcheva S."/>
            <person name="Pangilinan J."/>
            <person name="Lipzen A."/>
            <person name="Barry K."/>
            <person name="de Vries R.P."/>
            <person name="Grigoriev I.V."/>
            <person name="Idnurm A."/>
        </authorList>
    </citation>
    <scope>NUCLEOTIDE SEQUENCE [LARGE SCALE GENOMIC DNA]</scope>
    <source>
        <strain evidence="5 6">CBS 101075</strain>
    </source>
</reference>
<dbReference type="PANTHER" id="PTHR40622">
    <property type="match status" value="1"/>
</dbReference>
<comment type="caution">
    <text evidence="5">The sequence shown here is derived from an EMBL/GenBank/DDBJ whole genome shotgun (WGS) entry which is preliminary data.</text>
</comment>
<feature type="transmembrane region" description="Helical" evidence="2">
    <location>
        <begin position="292"/>
        <end position="322"/>
    </location>
</feature>
<gene>
    <name evidence="5" type="ORF">C8Q69DRAFT_454446</name>
</gene>
<feature type="chain" id="PRO_5019099777" description="DUF7728 domain-containing protein" evidence="3">
    <location>
        <begin position="19"/>
        <end position="374"/>
    </location>
</feature>
<dbReference type="RefSeq" id="XP_028489948.1">
    <property type="nucleotide sequence ID" value="XM_028629702.1"/>
</dbReference>
<sequence>MIIASLLAAGALSLRAAAFLVVPEFDTVSAPFPKAVNPHGLAQVSLKCTECPFPESDADGKVSWTEGLDTALDLNISIENENTLVINGNQVFPPPPPPLSIDAVQRNIADGRESDPIPLGFALEVEPLVAPMDEPGPELLSLRFTVLDLAGHPVPLNTVIIALIKDESGALYIAKTDVEATKTDIVSWRQCRGKPKCLQTLLFSRVRALVESAKARMMRAKARLMGSKGCHGGPRFPMEASRPPRPFFDEEPPFSRHGGPPHRRPGHGGRHHFHHMHRSGWERTFSRVFRFILVPAVLGVLAGLVASALGMLVGQVVVFLWLRYRRSTTDRSVSAVEEGNDMEKEALIAEPADDFPPEYDDEKHGAIVLPAEKQ</sequence>
<keyword evidence="3" id="KW-0732">Signal</keyword>
<protein>
    <recommendedName>
        <fullName evidence="4">DUF7728 domain-containing protein</fullName>
    </recommendedName>
</protein>
<organism evidence="5 6">
    <name type="scientific">Byssochlamys spectabilis</name>
    <name type="common">Paecilomyces variotii</name>
    <dbReference type="NCBI Taxonomy" id="264951"/>
    <lineage>
        <taxon>Eukaryota</taxon>
        <taxon>Fungi</taxon>
        <taxon>Dikarya</taxon>
        <taxon>Ascomycota</taxon>
        <taxon>Pezizomycotina</taxon>
        <taxon>Eurotiomycetes</taxon>
        <taxon>Eurotiomycetidae</taxon>
        <taxon>Eurotiales</taxon>
        <taxon>Thermoascaceae</taxon>
        <taxon>Paecilomyces</taxon>
    </lineage>
</organism>
<dbReference type="AlphaFoldDB" id="A0A443I8B1"/>
<feature type="region of interest" description="Disordered" evidence="1">
    <location>
        <begin position="249"/>
        <end position="274"/>
    </location>
</feature>
<dbReference type="InterPro" id="IPR056145">
    <property type="entry name" value="DUF7728"/>
</dbReference>
<evidence type="ECO:0000259" key="4">
    <source>
        <dbReference type="Pfam" id="PF24854"/>
    </source>
</evidence>
<evidence type="ECO:0000313" key="6">
    <source>
        <dbReference type="Proteomes" id="UP000283841"/>
    </source>
</evidence>
<dbReference type="Proteomes" id="UP000283841">
    <property type="component" value="Unassembled WGS sequence"/>
</dbReference>
<keyword evidence="2" id="KW-0472">Membrane</keyword>
<feature type="signal peptide" evidence="3">
    <location>
        <begin position="1"/>
        <end position="18"/>
    </location>
</feature>
<accession>A0A443I8B1</accession>
<dbReference type="PANTHER" id="PTHR40622:SF2">
    <property type="match status" value="1"/>
</dbReference>
<dbReference type="EMBL" id="RCNU01000001">
    <property type="protein sequence ID" value="RWR00304.1"/>
    <property type="molecule type" value="Genomic_DNA"/>
</dbReference>
<proteinExistence type="predicted"/>
<keyword evidence="2" id="KW-1133">Transmembrane helix</keyword>
<keyword evidence="6" id="KW-1185">Reference proteome</keyword>
<keyword evidence="2" id="KW-0812">Transmembrane</keyword>
<dbReference type="GeneID" id="39598979"/>
<evidence type="ECO:0000256" key="2">
    <source>
        <dbReference type="SAM" id="Phobius"/>
    </source>
</evidence>
<feature type="domain" description="DUF7728" evidence="4">
    <location>
        <begin position="43"/>
        <end position="180"/>
    </location>
</feature>
<dbReference type="VEuPathDB" id="FungiDB:C8Q69DRAFT_454446"/>
<feature type="compositionally biased region" description="Basic residues" evidence="1">
    <location>
        <begin position="259"/>
        <end position="274"/>
    </location>
</feature>
<evidence type="ECO:0000256" key="3">
    <source>
        <dbReference type="SAM" id="SignalP"/>
    </source>
</evidence>
<name>A0A443I8B1_BYSSP</name>
<evidence type="ECO:0000256" key="1">
    <source>
        <dbReference type="SAM" id="MobiDB-lite"/>
    </source>
</evidence>